<evidence type="ECO:0000259" key="3">
    <source>
        <dbReference type="Pfam" id="PF00056"/>
    </source>
</evidence>
<keyword evidence="2" id="KW-0520">NAD</keyword>
<proteinExistence type="predicted"/>
<dbReference type="PANTHER" id="PTHR43128:SF16">
    <property type="entry name" value="L-LACTATE DEHYDROGENASE"/>
    <property type="match status" value="1"/>
</dbReference>
<evidence type="ECO:0000256" key="2">
    <source>
        <dbReference type="ARBA" id="ARBA00023027"/>
    </source>
</evidence>
<gene>
    <name evidence="5" type="ORF">LCGC14_2870570</name>
</gene>
<name>A0A0F9AU73_9ZZZZ</name>
<dbReference type="GO" id="GO:0006089">
    <property type="term" value="P:lactate metabolic process"/>
    <property type="evidence" value="ECO:0007669"/>
    <property type="project" value="TreeGrafter"/>
</dbReference>
<feature type="domain" description="Lactate/malate dehydrogenase N-terminal" evidence="3">
    <location>
        <begin position="131"/>
        <end position="215"/>
    </location>
</feature>
<feature type="non-terminal residue" evidence="5">
    <location>
        <position position="303"/>
    </location>
</feature>
<protein>
    <recommendedName>
        <fullName evidence="6">Lactate/malate dehydrogenase N-terminal domain-containing protein</fullName>
    </recommendedName>
</protein>
<dbReference type="SUPFAM" id="SSF56327">
    <property type="entry name" value="LDH C-terminal domain-like"/>
    <property type="match status" value="1"/>
</dbReference>
<accession>A0A0F9AU73</accession>
<comment type="caution">
    <text evidence="5">The sequence shown here is derived from an EMBL/GenBank/DDBJ whole genome shotgun (WGS) entry which is preliminary data.</text>
</comment>
<dbReference type="InterPro" id="IPR001557">
    <property type="entry name" value="L-lactate/malate_DH"/>
</dbReference>
<keyword evidence="1" id="KW-0560">Oxidoreductase</keyword>
<dbReference type="Gene3D" id="3.40.50.720">
    <property type="entry name" value="NAD(P)-binding Rossmann-like Domain"/>
    <property type="match status" value="1"/>
</dbReference>
<dbReference type="Pfam" id="PF02866">
    <property type="entry name" value="Ldh_1_C"/>
    <property type="match status" value="1"/>
</dbReference>
<dbReference type="EMBL" id="LAZR01055719">
    <property type="protein sequence ID" value="KKK75751.1"/>
    <property type="molecule type" value="Genomic_DNA"/>
</dbReference>
<dbReference type="InterPro" id="IPR036291">
    <property type="entry name" value="NAD(P)-bd_dom_sf"/>
</dbReference>
<dbReference type="SUPFAM" id="SSF51735">
    <property type="entry name" value="NAD(P)-binding Rossmann-fold domains"/>
    <property type="match status" value="1"/>
</dbReference>
<sequence length="303" mass="33678">MAKYEDYKKKAEQEENKIDVEVEVAAVQQEERIVSTPDVDWQKRYEALEIAHSRQGNQLGDYRKLVDDFISTPADSQEDSVDVTPITPDDIYENPAEAVNRAVEAHPAIQDAKKLKEDLEQQKRDGLQEAFNAAHPDYQETANSDVVVITSGVPRKPGMTREELLQTNMNIITEVTRNVVSHSPDCILIMVTNPLDAMTYLALRTSQFPKNRVIGLSGVLDTARLRSFIAAELNVSVEDVFACILGQHGEKMVILPRLCTVCGVSITKLLPQETINRLVERTLKAGAEIVGLLKTGSAFYAPS</sequence>
<dbReference type="InterPro" id="IPR001236">
    <property type="entry name" value="Lactate/malate_DH_N"/>
</dbReference>
<evidence type="ECO:0000313" key="5">
    <source>
        <dbReference type="EMBL" id="KKK75751.1"/>
    </source>
</evidence>
<evidence type="ECO:0008006" key="6">
    <source>
        <dbReference type="Google" id="ProtNLM"/>
    </source>
</evidence>
<dbReference type="PRINTS" id="PR00086">
    <property type="entry name" value="LLDHDRGNASE"/>
</dbReference>
<dbReference type="InterPro" id="IPR015955">
    <property type="entry name" value="Lactate_DH/Glyco_Ohase_4_C"/>
</dbReference>
<dbReference type="Pfam" id="PF00056">
    <property type="entry name" value="Ldh_1_N"/>
    <property type="match status" value="1"/>
</dbReference>
<dbReference type="PANTHER" id="PTHR43128">
    <property type="entry name" value="L-2-HYDROXYCARBOXYLATE DEHYDROGENASE (NAD(P)(+))"/>
    <property type="match status" value="1"/>
</dbReference>
<reference evidence="5" key="1">
    <citation type="journal article" date="2015" name="Nature">
        <title>Complex archaea that bridge the gap between prokaryotes and eukaryotes.</title>
        <authorList>
            <person name="Spang A."/>
            <person name="Saw J.H."/>
            <person name="Jorgensen S.L."/>
            <person name="Zaremba-Niedzwiedzka K."/>
            <person name="Martijn J."/>
            <person name="Lind A.E."/>
            <person name="van Eijk R."/>
            <person name="Schleper C."/>
            <person name="Guy L."/>
            <person name="Ettema T.J."/>
        </authorList>
    </citation>
    <scope>NUCLEOTIDE SEQUENCE</scope>
</reference>
<dbReference type="GO" id="GO:0004459">
    <property type="term" value="F:L-lactate dehydrogenase (NAD+) activity"/>
    <property type="evidence" value="ECO:0007669"/>
    <property type="project" value="TreeGrafter"/>
</dbReference>
<dbReference type="AlphaFoldDB" id="A0A0F9AU73"/>
<evidence type="ECO:0000259" key="4">
    <source>
        <dbReference type="Pfam" id="PF02866"/>
    </source>
</evidence>
<dbReference type="Gene3D" id="3.90.110.10">
    <property type="entry name" value="Lactate dehydrogenase/glycoside hydrolase, family 4, C-terminal"/>
    <property type="match status" value="1"/>
</dbReference>
<organism evidence="5">
    <name type="scientific">marine sediment metagenome</name>
    <dbReference type="NCBI Taxonomy" id="412755"/>
    <lineage>
        <taxon>unclassified sequences</taxon>
        <taxon>metagenomes</taxon>
        <taxon>ecological metagenomes</taxon>
    </lineage>
</organism>
<evidence type="ECO:0000256" key="1">
    <source>
        <dbReference type="ARBA" id="ARBA00023002"/>
    </source>
</evidence>
<feature type="domain" description="Lactate/malate dehydrogenase C-terminal" evidence="4">
    <location>
        <begin position="220"/>
        <end position="301"/>
    </location>
</feature>
<dbReference type="InterPro" id="IPR022383">
    <property type="entry name" value="Lactate/malate_DH_C"/>
</dbReference>